<comment type="caution">
    <text evidence="1">The sequence shown here is derived from an EMBL/GenBank/DDBJ whole genome shotgun (WGS) entry which is preliminary data.</text>
</comment>
<name>A0A8J5T1W8_ZIZPA</name>
<protein>
    <submittedName>
        <fullName evidence="1">Uncharacterized protein</fullName>
    </submittedName>
</protein>
<organism evidence="1 2">
    <name type="scientific">Zizania palustris</name>
    <name type="common">Northern wild rice</name>
    <dbReference type="NCBI Taxonomy" id="103762"/>
    <lineage>
        <taxon>Eukaryota</taxon>
        <taxon>Viridiplantae</taxon>
        <taxon>Streptophyta</taxon>
        <taxon>Embryophyta</taxon>
        <taxon>Tracheophyta</taxon>
        <taxon>Spermatophyta</taxon>
        <taxon>Magnoliopsida</taxon>
        <taxon>Liliopsida</taxon>
        <taxon>Poales</taxon>
        <taxon>Poaceae</taxon>
        <taxon>BOP clade</taxon>
        <taxon>Oryzoideae</taxon>
        <taxon>Oryzeae</taxon>
        <taxon>Zizaniinae</taxon>
        <taxon>Zizania</taxon>
    </lineage>
</organism>
<dbReference type="AlphaFoldDB" id="A0A8J5T1W8"/>
<evidence type="ECO:0000313" key="1">
    <source>
        <dbReference type="EMBL" id="KAG8075757.1"/>
    </source>
</evidence>
<gene>
    <name evidence="1" type="ORF">GUJ93_ZPchr0006g42097</name>
</gene>
<evidence type="ECO:0000313" key="2">
    <source>
        <dbReference type="Proteomes" id="UP000729402"/>
    </source>
</evidence>
<dbReference type="EMBL" id="JAAALK010000283">
    <property type="protein sequence ID" value="KAG8075757.1"/>
    <property type="molecule type" value="Genomic_DNA"/>
</dbReference>
<reference evidence="1" key="1">
    <citation type="journal article" date="2021" name="bioRxiv">
        <title>Whole Genome Assembly and Annotation of Northern Wild Rice, Zizania palustris L., Supports a Whole Genome Duplication in the Zizania Genus.</title>
        <authorList>
            <person name="Haas M."/>
            <person name="Kono T."/>
            <person name="Macchietto M."/>
            <person name="Millas R."/>
            <person name="McGilp L."/>
            <person name="Shao M."/>
            <person name="Duquette J."/>
            <person name="Hirsch C.N."/>
            <person name="Kimball J."/>
        </authorList>
    </citation>
    <scope>NUCLEOTIDE SEQUENCE</scope>
    <source>
        <tissue evidence="1">Fresh leaf tissue</tissue>
    </source>
</reference>
<proteinExistence type="predicted"/>
<keyword evidence="2" id="KW-1185">Reference proteome</keyword>
<sequence>MGSAPVTEMNRNDDVFPVPASFSLILASLPSSWAARSMQGVGFGAGWQGRSMASRKAAPVERQCRPAMRTMKLGHRAAWRLGKTAALGGWTCSREKRIDRRGWYRD</sequence>
<dbReference type="Proteomes" id="UP000729402">
    <property type="component" value="Unassembled WGS sequence"/>
</dbReference>
<reference evidence="1" key="2">
    <citation type="submission" date="2021-02" db="EMBL/GenBank/DDBJ databases">
        <authorList>
            <person name="Kimball J.A."/>
            <person name="Haas M.W."/>
            <person name="Macchietto M."/>
            <person name="Kono T."/>
            <person name="Duquette J."/>
            <person name="Shao M."/>
        </authorList>
    </citation>
    <scope>NUCLEOTIDE SEQUENCE</scope>
    <source>
        <tissue evidence="1">Fresh leaf tissue</tissue>
    </source>
</reference>
<accession>A0A8J5T1W8</accession>